<name>M0ZWK7_SOLTU</name>
<dbReference type="EnsemblPlants" id="PGSC0003DMT400009597">
    <property type="protein sequence ID" value="PGSC0003DMT400009597"/>
    <property type="gene ID" value="PGSC0003DMG400003744"/>
</dbReference>
<protein>
    <submittedName>
        <fullName evidence="1">DNA damage-binding protein 1</fullName>
    </submittedName>
</protein>
<dbReference type="HOGENOM" id="CLU_2908551_0_0_1"/>
<dbReference type="Gramene" id="PGSC0003DMT400009597">
    <property type="protein sequence ID" value="PGSC0003DMT400009597"/>
    <property type="gene ID" value="PGSC0003DMG400003744"/>
</dbReference>
<reference evidence="2" key="1">
    <citation type="journal article" date="2011" name="Nature">
        <title>Genome sequence and analysis of the tuber crop potato.</title>
        <authorList>
            <consortium name="The Potato Genome Sequencing Consortium"/>
        </authorList>
    </citation>
    <scope>NUCLEOTIDE SEQUENCE [LARGE SCALE GENOMIC DNA]</scope>
    <source>
        <strain evidence="2">cv. DM1-3 516 R44</strain>
    </source>
</reference>
<accession>M0ZWK7</accession>
<dbReference type="AlphaFoldDB" id="M0ZWK7"/>
<evidence type="ECO:0000313" key="1">
    <source>
        <dbReference type="EnsemblPlants" id="PGSC0003DMT400009597"/>
    </source>
</evidence>
<organism evidence="1 2">
    <name type="scientific">Solanum tuberosum</name>
    <name type="common">Potato</name>
    <dbReference type="NCBI Taxonomy" id="4113"/>
    <lineage>
        <taxon>Eukaryota</taxon>
        <taxon>Viridiplantae</taxon>
        <taxon>Streptophyta</taxon>
        <taxon>Embryophyta</taxon>
        <taxon>Tracheophyta</taxon>
        <taxon>Spermatophyta</taxon>
        <taxon>Magnoliopsida</taxon>
        <taxon>eudicotyledons</taxon>
        <taxon>Gunneridae</taxon>
        <taxon>Pentapetalae</taxon>
        <taxon>asterids</taxon>
        <taxon>lamiids</taxon>
        <taxon>Solanales</taxon>
        <taxon>Solanaceae</taxon>
        <taxon>Solanoideae</taxon>
        <taxon>Solaneae</taxon>
        <taxon>Solanum</taxon>
    </lineage>
</organism>
<keyword evidence="2" id="KW-1185">Reference proteome</keyword>
<sequence>MPISQNEVGKGKWEAKDGGKTFNTNGLCPGLDLVGKEILGGVESLPRSVLMCSFNRVCPLSY</sequence>
<proteinExistence type="predicted"/>
<reference evidence="1" key="2">
    <citation type="submission" date="2015-06" db="UniProtKB">
        <authorList>
            <consortium name="EnsemblPlants"/>
        </authorList>
    </citation>
    <scope>IDENTIFICATION</scope>
    <source>
        <strain evidence="1">DM1-3 516 R44</strain>
    </source>
</reference>
<dbReference type="Proteomes" id="UP000011115">
    <property type="component" value="Unassembled WGS sequence"/>
</dbReference>
<evidence type="ECO:0000313" key="2">
    <source>
        <dbReference type="Proteomes" id="UP000011115"/>
    </source>
</evidence>